<protein>
    <submittedName>
        <fullName evidence="2">Uncharacterized protein</fullName>
    </submittedName>
</protein>
<dbReference type="EMBL" id="MDYQ01000380">
    <property type="protein sequence ID" value="PRP75476.1"/>
    <property type="molecule type" value="Genomic_DNA"/>
</dbReference>
<comment type="caution">
    <text evidence="2">The sequence shown here is derived from an EMBL/GenBank/DDBJ whole genome shotgun (WGS) entry which is preliminary data.</text>
</comment>
<dbReference type="Proteomes" id="UP000241769">
    <property type="component" value="Unassembled WGS sequence"/>
</dbReference>
<dbReference type="InParanoid" id="A0A2P6MV03"/>
<accession>A0A2P6MV03</accession>
<sequence>MANNVAKVSLRRPTPSQNKPRGDGDECMFVLDASRSHSAPPLAKLAIGLLAKLPRPPKTPHLVSLNR</sequence>
<keyword evidence="3" id="KW-1185">Reference proteome</keyword>
<name>A0A2P6MV03_9EUKA</name>
<reference evidence="2 3" key="1">
    <citation type="journal article" date="2018" name="Genome Biol. Evol.">
        <title>Multiple Roots of Fruiting Body Formation in Amoebozoa.</title>
        <authorList>
            <person name="Hillmann F."/>
            <person name="Forbes G."/>
            <person name="Novohradska S."/>
            <person name="Ferling I."/>
            <person name="Riege K."/>
            <person name="Groth M."/>
            <person name="Westermann M."/>
            <person name="Marz M."/>
            <person name="Spaller T."/>
            <person name="Winckler T."/>
            <person name="Schaap P."/>
            <person name="Glockner G."/>
        </authorList>
    </citation>
    <scope>NUCLEOTIDE SEQUENCE [LARGE SCALE GENOMIC DNA]</scope>
    <source>
        <strain evidence="2 3">Jena</strain>
    </source>
</reference>
<evidence type="ECO:0000313" key="3">
    <source>
        <dbReference type="Proteomes" id="UP000241769"/>
    </source>
</evidence>
<dbReference type="AlphaFoldDB" id="A0A2P6MV03"/>
<proteinExistence type="predicted"/>
<organism evidence="2 3">
    <name type="scientific">Planoprotostelium fungivorum</name>
    <dbReference type="NCBI Taxonomy" id="1890364"/>
    <lineage>
        <taxon>Eukaryota</taxon>
        <taxon>Amoebozoa</taxon>
        <taxon>Evosea</taxon>
        <taxon>Variosea</taxon>
        <taxon>Cavosteliida</taxon>
        <taxon>Cavosteliaceae</taxon>
        <taxon>Planoprotostelium</taxon>
    </lineage>
</organism>
<gene>
    <name evidence="2" type="ORF">PROFUN_10654</name>
</gene>
<feature type="region of interest" description="Disordered" evidence="1">
    <location>
        <begin position="1"/>
        <end position="25"/>
    </location>
</feature>
<evidence type="ECO:0000256" key="1">
    <source>
        <dbReference type="SAM" id="MobiDB-lite"/>
    </source>
</evidence>
<evidence type="ECO:0000313" key="2">
    <source>
        <dbReference type="EMBL" id="PRP75476.1"/>
    </source>
</evidence>